<evidence type="ECO:0000313" key="4">
    <source>
        <dbReference type="Proteomes" id="UP000234331"/>
    </source>
</evidence>
<dbReference type="Pfam" id="PF00583">
    <property type="entry name" value="Acetyltransf_1"/>
    <property type="match status" value="1"/>
</dbReference>
<evidence type="ECO:0000313" key="3">
    <source>
        <dbReference type="EMBL" id="SNQ51580.1"/>
    </source>
</evidence>
<accession>A0A2I2L0Z7</accession>
<keyword evidence="4" id="KW-1185">Reference proteome</keyword>
<sequence length="229" mass="24460">MRPVSSRPPGDLAFRAATDSAADVAAVVELVESAYRGEPSRAGWTTEADLVAGQRTSAAEVRTALTDPHSTVLLAVEDTGALVGCCHVERRLAPADHPARSGDPGAQTGDAGGQQGDPGVGARRDTGRDAPETAAVGAYFGMFAVRPTRQSGGVGAALLGTAERHAVTTWGAGWMELLVIAQRGELIDWYRRRGYLSTSRTRPFPYNDRRFGEPLRPDLYFVVLRRTLT</sequence>
<dbReference type="EMBL" id="FZMO01000542">
    <property type="protein sequence ID" value="SNQ51580.1"/>
    <property type="molecule type" value="Genomic_DNA"/>
</dbReference>
<dbReference type="InterPro" id="IPR000182">
    <property type="entry name" value="GNAT_dom"/>
</dbReference>
<protein>
    <submittedName>
        <fullName evidence="3">Acetyltransferase</fullName>
    </submittedName>
</protein>
<dbReference type="AlphaFoldDB" id="A0A2I2L0Z7"/>
<proteinExistence type="predicted"/>
<feature type="domain" description="N-acetyltransferase" evidence="2">
    <location>
        <begin position="56"/>
        <end position="195"/>
    </location>
</feature>
<dbReference type="Gene3D" id="3.40.630.30">
    <property type="match status" value="1"/>
</dbReference>
<reference evidence="3 4" key="1">
    <citation type="submission" date="2017-06" db="EMBL/GenBank/DDBJ databases">
        <authorList>
            <person name="Kim H.J."/>
            <person name="Triplett B.A."/>
        </authorList>
    </citation>
    <scope>NUCLEOTIDE SEQUENCE [LARGE SCALE GENOMIC DNA]</scope>
    <source>
        <strain evidence="3">FRACA_ARgP5</strain>
    </source>
</reference>
<dbReference type="OrthoDB" id="119501at2"/>
<organism evidence="3 4">
    <name type="scientific">Frankia canadensis</name>
    <dbReference type="NCBI Taxonomy" id="1836972"/>
    <lineage>
        <taxon>Bacteria</taxon>
        <taxon>Bacillati</taxon>
        <taxon>Actinomycetota</taxon>
        <taxon>Actinomycetes</taxon>
        <taxon>Frankiales</taxon>
        <taxon>Frankiaceae</taxon>
        <taxon>Frankia</taxon>
    </lineage>
</organism>
<feature type="compositionally biased region" description="Gly residues" evidence="1">
    <location>
        <begin position="110"/>
        <end position="119"/>
    </location>
</feature>
<feature type="region of interest" description="Disordered" evidence="1">
    <location>
        <begin position="95"/>
        <end position="128"/>
    </location>
</feature>
<keyword evidence="3" id="KW-0808">Transferase</keyword>
<dbReference type="Proteomes" id="UP000234331">
    <property type="component" value="Unassembled WGS sequence"/>
</dbReference>
<dbReference type="RefSeq" id="WP_101835612.1">
    <property type="nucleotide sequence ID" value="NZ_FZMO01000542.1"/>
</dbReference>
<dbReference type="GO" id="GO:0016747">
    <property type="term" value="F:acyltransferase activity, transferring groups other than amino-acyl groups"/>
    <property type="evidence" value="ECO:0007669"/>
    <property type="project" value="InterPro"/>
</dbReference>
<dbReference type="InterPro" id="IPR016181">
    <property type="entry name" value="Acyl_CoA_acyltransferase"/>
</dbReference>
<gene>
    <name evidence="3" type="ORF">FRACA_750015</name>
</gene>
<dbReference type="SUPFAM" id="SSF55729">
    <property type="entry name" value="Acyl-CoA N-acyltransferases (Nat)"/>
    <property type="match status" value="1"/>
</dbReference>
<evidence type="ECO:0000259" key="2">
    <source>
        <dbReference type="Pfam" id="PF00583"/>
    </source>
</evidence>
<name>A0A2I2L0Z7_9ACTN</name>
<evidence type="ECO:0000256" key="1">
    <source>
        <dbReference type="SAM" id="MobiDB-lite"/>
    </source>
</evidence>